<dbReference type="InterPro" id="IPR025110">
    <property type="entry name" value="AMP-bd_C"/>
</dbReference>
<comment type="similarity">
    <text evidence="1">Belongs to the ATP-dependent AMP-binding enzyme family.</text>
</comment>
<proteinExistence type="inferred from homology"/>
<evidence type="ECO:0000256" key="7">
    <source>
        <dbReference type="SAM" id="MobiDB-lite"/>
    </source>
</evidence>
<evidence type="ECO:0000256" key="2">
    <source>
        <dbReference type="ARBA" id="ARBA00013275"/>
    </source>
</evidence>
<name>A0A1I4I6U7_9ACTN</name>
<sequence length="700" mass="74922">MDAHKEAAGPAARYWRLLRPPPHDQGRRMTIAEFDGLPIAWTPPPGAFAASPAGRFAARHGLADARALADRAAADPAWYWAAGAEDVGIPWMRRFDRVVDLSRGVEHPEFFVGGLLNWADFAVDRWVREGRGDARAVEWEGDDRSTRTLTYAELKKDVDAAAGALRARGVGAGDVVALLLPMVPEAIATVLAVAKIGAIAMPLFSGYGAGAVRARLVDAGATALVTCDAFPRRGRPVELKRVADEAVRDLPALRTVLVVRRLGTEVPMTPGRDAWWHEECATARPVEQAEPVPAGAPCLLLYTSGSTGRPKGCVHTHAGLPLKIALEARHALGVDETSAMLWLTDMGWVMGSFVIAAALGNGGTAVFFEGVPDWPAPDRLWAVAERSRTTVLGVSPTVVRALMAHGSSWPDRHDLPDLRAIGSTGEPWNVEPWLWCARHVGKGRVPIVNISGGTEVGGSLLCGSIYQPVKPAAFTGPTLGVRTDVVDEQGRPVRGEIGELVVRSVWPGMTRGFWGDDERYLDAYWRRFPGVWHHSDLAYVDADGFWYLLGRSDDTIKVAGKRLGPAEVESLLVADERVVEAAAIGVPDPVKGEALVCFVVLHPGVDAAAAADGLRTAVREAFGKALAPSAVHPVPALPKTRNGKILRRVARASYLGSPPGDLSALEDAAVLEDWPRTGGSGSGKPRSRQRDARAGLPRVS</sequence>
<dbReference type="Pfam" id="PF13193">
    <property type="entry name" value="AMP-binding_C"/>
    <property type="match status" value="1"/>
</dbReference>
<dbReference type="Gene3D" id="3.40.50.12780">
    <property type="entry name" value="N-terminal domain of ligase-like"/>
    <property type="match status" value="1"/>
</dbReference>
<keyword evidence="4" id="KW-0547">Nucleotide-binding</keyword>
<keyword evidence="3" id="KW-0436">Ligase</keyword>
<evidence type="ECO:0000313" key="11">
    <source>
        <dbReference type="EMBL" id="SFL49416.1"/>
    </source>
</evidence>
<accession>A0A1I4I6U7</accession>
<dbReference type="EC" id="6.2.1.1" evidence="2"/>
<evidence type="ECO:0000256" key="6">
    <source>
        <dbReference type="ARBA" id="ARBA00022990"/>
    </source>
</evidence>
<keyword evidence="12" id="KW-1185">Reference proteome</keyword>
<evidence type="ECO:0000256" key="5">
    <source>
        <dbReference type="ARBA" id="ARBA00022840"/>
    </source>
</evidence>
<dbReference type="Proteomes" id="UP000199152">
    <property type="component" value="Unassembled WGS sequence"/>
</dbReference>
<dbReference type="Gene3D" id="3.30.300.30">
    <property type="match status" value="1"/>
</dbReference>
<feature type="region of interest" description="Disordered" evidence="7">
    <location>
        <begin position="673"/>
        <end position="700"/>
    </location>
</feature>
<dbReference type="EMBL" id="FOSW01000012">
    <property type="protein sequence ID" value="SFL49416.1"/>
    <property type="molecule type" value="Genomic_DNA"/>
</dbReference>
<gene>
    <name evidence="11" type="ORF">SAMN04488085_11246</name>
</gene>
<dbReference type="AlphaFoldDB" id="A0A1I4I6U7"/>
<feature type="domain" description="AMP-dependent synthetase/ligase" evidence="8">
    <location>
        <begin position="129"/>
        <end position="514"/>
    </location>
</feature>
<dbReference type="PROSITE" id="PS00455">
    <property type="entry name" value="AMP_BINDING"/>
    <property type="match status" value="1"/>
</dbReference>
<dbReference type="GO" id="GO:0006085">
    <property type="term" value="P:acetyl-CoA biosynthetic process"/>
    <property type="evidence" value="ECO:0007669"/>
    <property type="project" value="TreeGrafter"/>
</dbReference>
<dbReference type="PANTHER" id="PTHR24095">
    <property type="entry name" value="ACETYL-COENZYME A SYNTHETASE"/>
    <property type="match status" value="1"/>
</dbReference>
<dbReference type="InterPro" id="IPR000873">
    <property type="entry name" value="AMP-dep_synth/lig_dom"/>
</dbReference>
<evidence type="ECO:0000259" key="10">
    <source>
        <dbReference type="Pfam" id="PF16177"/>
    </source>
</evidence>
<protein>
    <recommendedName>
        <fullName evidence="2">acetate--CoA ligase</fullName>
        <ecNumber evidence="2">6.2.1.1</ecNumber>
    </recommendedName>
</protein>
<dbReference type="InterPro" id="IPR042099">
    <property type="entry name" value="ANL_N_sf"/>
</dbReference>
<evidence type="ECO:0000259" key="9">
    <source>
        <dbReference type="Pfam" id="PF13193"/>
    </source>
</evidence>
<feature type="domain" description="AMP-binding enzyme C-terminal" evidence="9">
    <location>
        <begin position="567"/>
        <end position="644"/>
    </location>
</feature>
<reference evidence="11 12" key="1">
    <citation type="submission" date="2016-10" db="EMBL/GenBank/DDBJ databases">
        <authorList>
            <person name="de Groot N.N."/>
        </authorList>
    </citation>
    <scope>NUCLEOTIDE SEQUENCE [LARGE SCALE GENOMIC DNA]</scope>
    <source>
        <strain evidence="11 12">DSM 45317</strain>
    </source>
</reference>
<dbReference type="Pfam" id="PF16177">
    <property type="entry name" value="ACAS_N"/>
    <property type="match status" value="1"/>
</dbReference>
<feature type="domain" description="Acetyl-coenzyme A synthetase N-terminal" evidence="10">
    <location>
        <begin position="67"/>
        <end position="119"/>
    </location>
</feature>
<organism evidence="11 12">
    <name type="scientific">Geodermatophilus ruber</name>
    <dbReference type="NCBI Taxonomy" id="504800"/>
    <lineage>
        <taxon>Bacteria</taxon>
        <taxon>Bacillati</taxon>
        <taxon>Actinomycetota</taxon>
        <taxon>Actinomycetes</taxon>
        <taxon>Geodermatophilales</taxon>
        <taxon>Geodermatophilaceae</taxon>
        <taxon>Geodermatophilus</taxon>
    </lineage>
</organism>
<evidence type="ECO:0000259" key="8">
    <source>
        <dbReference type="Pfam" id="PF00501"/>
    </source>
</evidence>
<dbReference type="InterPro" id="IPR045851">
    <property type="entry name" value="AMP-bd_C_sf"/>
</dbReference>
<keyword evidence="6" id="KW-0007">Acetylation</keyword>
<dbReference type="GO" id="GO:0003987">
    <property type="term" value="F:acetate-CoA ligase activity"/>
    <property type="evidence" value="ECO:0007669"/>
    <property type="project" value="UniProtKB-EC"/>
</dbReference>
<evidence type="ECO:0000313" key="12">
    <source>
        <dbReference type="Proteomes" id="UP000199152"/>
    </source>
</evidence>
<evidence type="ECO:0000256" key="4">
    <source>
        <dbReference type="ARBA" id="ARBA00022741"/>
    </source>
</evidence>
<dbReference type="InterPro" id="IPR020845">
    <property type="entry name" value="AMP-binding_CS"/>
</dbReference>
<keyword evidence="5" id="KW-0067">ATP-binding</keyword>
<dbReference type="InterPro" id="IPR032387">
    <property type="entry name" value="ACAS_N"/>
</dbReference>
<evidence type="ECO:0000256" key="1">
    <source>
        <dbReference type="ARBA" id="ARBA00006432"/>
    </source>
</evidence>
<dbReference type="PANTHER" id="PTHR24095:SF14">
    <property type="entry name" value="ACETYL-COENZYME A SYNTHETASE 1"/>
    <property type="match status" value="1"/>
</dbReference>
<dbReference type="STRING" id="504800.SAMN04488085_11246"/>
<dbReference type="Pfam" id="PF00501">
    <property type="entry name" value="AMP-binding"/>
    <property type="match status" value="1"/>
</dbReference>
<dbReference type="SUPFAM" id="SSF56801">
    <property type="entry name" value="Acetyl-CoA synthetase-like"/>
    <property type="match status" value="1"/>
</dbReference>
<dbReference type="InParanoid" id="A0A1I4I6U7"/>
<evidence type="ECO:0000256" key="3">
    <source>
        <dbReference type="ARBA" id="ARBA00022598"/>
    </source>
</evidence>
<dbReference type="GO" id="GO:0005524">
    <property type="term" value="F:ATP binding"/>
    <property type="evidence" value="ECO:0007669"/>
    <property type="project" value="UniProtKB-KW"/>
</dbReference>